<sequence>MTTFEQLTKKQLKIVTAYSLCGIGWFSAVSDLITLGVSKKDAEDIINKTGIVGLMI</sequence>
<accession>A0A0F9BLB5</accession>
<evidence type="ECO:0000313" key="1">
    <source>
        <dbReference type="EMBL" id="KKL14617.1"/>
    </source>
</evidence>
<comment type="caution">
    <text evidence="1">The sequence shown here is derived from an EMBL/GenBank/DDBJ whole genome shotgun (WGS) entry which is preliminary data.</text>
</comment>
<organism evidence="1">
    <name type="scientific">marine sediment metagenome</name>
    <dbReference type="NCBI Taxonomy" id="412755"/>
    <lineage>
        <taxon>unclassified sequences</taxon>
        <taxon>metagenomes</taxon>
        <taxon>ecological metagenomes</taxon>
    </lineage>
</organism>
<name>A0A0F9BLB5_9ZZZZ</name>
<dbReference type="AlphaFoldDB" id="A0A0F9BLB5"/>
<gene>
    <name evidence="1" type="ORF">LCGC14_2513880</name>
</gene>
<reference evidence="1" key="1">
    <citation type="journal article" date="2015" name="Nature">
        <title>Complex archaea that bridge the gap between prokaryotes and eukaryotes.</title>
        <authorList>
            <person name="Spang A."/>
            <person name="Saw J.H."/>
            <person name="Jorgensen S.L."/>
            <person name="Zaremba-Niedzwiedzka K."/>
            <person name="Martijn J."/>
            <person name="Lind A.E."/>
            <person name="van Eijk R."/>
            <person name="Schleper C."/>
            <person name="Guy L."/>
            <person name="Ettema T.J."/>
        </authorList>
    </citation>
    <scope>NUCLEOTIDE SEQUENCE</scope>
</reference>
<proteinExistence type="predicted"/>
<protein>
    <submittedName>
        <fullName evidence="1">Uncharacterized protein</fullName>
    </submittedName>
</protein>
<dbReference type="EMBL" id="LAZR01040383">
    <property type="protein sequence ID" value="KKL14617.1"/>
    <property type="molecule type" value="Genomic_DNA"/>
</dbReference>